<evidence type="ECO:0000313" key="2">
    <source>
        <dbReference type="Proteomes" id="UP000800200"/>
    </source>
</evidence>
<dbReference type="AlphaFoldDB" id="A0A6A6EMN0"/>
<name>A0A6A6EMN0_9PEZI</name>
<evidence type="ECO:0000313" key="1">
    <source>
        <dbReference type="EMBL" id="KAF2192541.1"/>
    </source>
</evidence>
<sequence>MPDPNCSLPKVTLETLYNRIIDGRCGPSPLKSTSMTMSHIREQSCIRTGKHPLKRPLEDFEDLYYALLAKVQDMYGDLRLRVNNSFIAPEVVLYKYGPNIKMLCTILKQYWTILNDPSFVMALDSAVRRSRIKYMHADIIDRFNAKIITKKDADELAADLYADHQDVSGLAWIGDWPPAMINTRLQEKYRVLLRADKQ</sequence>
<organism evidence="1 2">
    <name type="scientific">Zopfia rhizophila CBS 207.26</name>
    <dbReference type="NCBI Taxonomy" id="1314779"/>
    <lineage>
        <taxon>Eukaryota</taxon>
        <taxon>Fungi</taxon>
        <taxon>Dikarya</taxon>
        <taxon>Ascomycota</taxon>
        <taxon>Pezizomycotina</taxon>
        <taxon>Dothideomycetes</taxon>
        <taxon>Dothideomycetes incertae sedis</taxon>
        <taxon>Zopfiaceae</taxon>
        <taxon>Zopfia</taxon>
    </lineage>
</organism>
<reference evidence="1" key="1">
    <citation type="journal article" date="2020" name="Stud. Mycol.">
        <title>101 Dothideomycetes genomes: a test case for predicting lifestyles and emergence of pathogens.</title>
        <authorList>
            <person name="Haridas S."/>
            <person name="Albert R."/>
            <person name="Binder M."/>
            <person name="Bloem J."/>
            <person name="Labutti K."/>
            <person name="Salamov A."/>
            <person name="Andreopoulos B."/>
            <person name="Baker S."/>
            <person name="Barry K."/>
            <person name="Bills G."/>
            <person name="Bluhm B."/>
            <person name="Cannon C."/>
            <person name="Castanera R."/>
            <person name="Culley D."/>
            <person name="Daum C."/>
            <person name="Ezra D."/>
            <person name="Gonzalez J."/>
            <person name="Henrissat B."/>
            <person name="Kuo A."/>
            <person name="Liang C."/>
            <person name="Lipzen A."/>
            <person name="Lutzoni F."/>
            <person name="Magnuson J."/>
            <person name="Mondo S."/>
            <person name="Nolan M."/>
            <person name="Ohm R."/>
            <person name="Pangilinan J."/>
            <person name="Park H.-J."/>
            <person name="Ramirez L."/>
            <person name="Alfaro M."/>
            <person name="Sun H."/>
            <person name="Tritt A."/>
            <person name="Yoshinaga Y."/>
            <person name="Zwiers L.-H."/>
            <person name="Turgeon B."/>
            <person name="Goodwin S."/>
            <person name="Spatafora J."/>
            <person name="Crous P."/>
            <person name="Grigoriev I."/>
        </authorList>
    </citation>
    <scope>NUCLEOTIDE SEQUENCE</scope>
    <source>
        <strain evidence="1">CBS 207.26</strain>
    </source>
</reference>
<dbReference type="OrthoDB" id="5419508at2759"/>
<keyword evidence="2" id="KW-1185">Reference proteome</keyword>
<protein>
    <submittedName>
        <fullName evidence="1">Uncharacterized protein</fullName>
    </submittedName>
</protein>
<dbReference type="Proteomes" id="UP000800200">
    <property type="component" value="Unassembled WGS sequence"/>
</dbReference>
<dbReference type="EMBL" id="ML994615">
    <property type="protein sequence ID" value="KAF2192541.1"/>
    <property type="molecule type" value="Genomic_DNA"/>
</dbReference>
<proteinExistence type="predicted"/>
<accession>A0A6A6EMN0</accession>
<gene>
    <name evidence="1" type="ORF">K469DRAFT_654166</name>
</gene>